<dbReference type="FunFam" id="3.40.525.10:FF:000011">
    <property type="entry name" value="SEC14 cytosolic factor"/>
    <property type="match status" value="1"/>
</dbReference>
<dbReference type="PROSITE" id="PS50191">
    <property type="entry name" value="CRAL_TRIO"/>
    <property type="match status" value="1"/>
</dbReference>
<dbReference type="EMBL" id="CM026425">
    <property type="protein sequence ID" value="KAG0577325.1"/>
    <property type="molecule type" value="Genomic_DNA"/>
</dbReference>
<dbReference type="PANTHER" id="PTHR45657:SF1">
    <property type="entry name" value="CRAL-TRIO DOMAIN-CONTAINING PROTEIN YKL091C-RELATED"/>
    <property type="match status" value="1"/>
</dbReference>
<comment type="similarity">
    <text evidence="4">Belongs to the SFH family.</text>
</comment>
<dbReference type="Gene3D" id="1.10.8.20">
    <property type="entry name" value="N-terminal domain of phosphatidylinositol transfer protein sec14p"/>
    <property type="match status" value="1"/>
</dbReference>
<protein>
    <recommendedName>
        <fullName evidence="7">CRAL-TRIO domain-containing protein</fullName>
    </recommendedName>
</protein>
<name>A0A8T0I2Z8_CERPU</name>
<evidence type="ECO:0000259" key="7">
    <source>
        <dbReference type="PROSITE" id="PS50191"/>
    </source>
</evidence>
<dbReference type="Proteomes" id="UP000822688">
    <property type="component" value="Chromosome 5"/>
</dbReference>
<dbReference type="InterPro" id="IPR036865">
    <property type="entry name" value="CRAL-TRIO_dom_sf"/>
</dbReference>
<organism evidence="8 9">
    <name type="scientific">Ceratodon purpureus</name>
    <name type="common">Fire moss</name>
    <name type="synonym">Dicranum purpureum</name>
    <dbReference type="NCBI Taxonomy" id="3225"/>
    <lineage>
        <taxon>Eukaryota</taxon>
        <taxon>Viridiplantae</taxon>
        <taxon>Streptophyta</taxon>
        <taxon>Embryophyta</taxon>
        <taxon>Bryophyta</taxon>
        <taxon>Bryophytina</taxon>
        <taxon>Bryopsida</taxon>
        <taxon>Dicranidae</taxon>
        <taxon>Pseudoditrichales</taxon>
        <taxon>Ditrichaceae</taxon>
        <taxon>Ceratodon</taxon>
    </lineage>
</organism>
<evidence type="ECO:0000313" key="9">
    <source>
        <dbReference type="Proteomes" id="UP000822688"/>
    </source>
</evidence>
<dbReference type="CDD" id="cd00170">
    <property type="entry name" value="SEC14"/>
    <property type="match status" value="1"/>
</dbReference>
<keyword evidence="9" id="KW-1185">Reference proteome</keyword>
<evidence type="ECO:0000256" key="1">
    <source>
        <dbReference type="ARBA" id="ARBA00004202"/>
    </source>
</evidence>
<dbReference type="GO" id="GO:0000139">
    <property type="term" value="C:Golgi membrane"/>
    <property type="evidence" value="ECO:0007669"/>
    <property type="project" value="UniProtKB-SubCell"/>
</dbReference>
<sequence length="582" mass="65806">MGLQSQESNGHRGTQSDFAVSSSNADYEGIESRSSAGKAKLGAIRKFIDTSKFRNSLKKRRSSSLNRVKNLSLPIVDVRDAKDQKAVEELRKELITRNLLPPQHDDYHVLLRFLKARKYDIKKTAEMWRHMLSWRKEFGTDTIDEDFIFTEMEKVRNYYPQGHHGVDKEGRPVYIERIGKIHAQHLMEVTTLDRYLKYHVQEFEKLLHVKFPACSVAANRHIDTTTTILDVAGVGLKNFSKPARDLIVAIQKIDNDNYPETLARLFIVNAGPGFKLLWNTIKGFLDPCTATKIHVIGNNFQKKLLEIIDESNLPDFLGGACNCAAEGGCMQSDKGPWRDPDILKIVYAAAQDKGSRESVSFAKEHADSNQFEDIKREIGHRLSEGQEESTAGSGEGKSGIHPEDEVSSVKQESPGYEVPGSMRDTKMPAKCKASEEDFGTFGMTSIHARAMMWSLLLAFLDCFRFPYRLASKMSQEDDSKDWIDSVEFARSTGVMSNRVKKLEEEFNMLTSTCSLAAKIPAVDPSAERIKSLEAELAETKKTLQVVEAKQQDLVETLEQMKEFRKMKKKSTHKLHLWSSATK</sequence>
<proteinExistence type="inferred from homology"/>
<dbReference type="GO" id="GO:0015031">
    <property type="term" value="P:protein transport"/>
    <property type="evidence" value="ECO:0007669"/>
    <property type="project" value="UniProtKB-KW"/>
</dbReference>
<dbReference type="Pfam" id="PF03765">
    <property type="entry name" value="CRAL_TRIO_N"/>
    <property type="match status" value="1"/>
</dbReference>
<evidence type="ECO:0000313" key="8">
    <source>
        <dbReference type="EMBL" id="KAG0577325.1"/>
    </source>
</evidence>
<keyword evidence="3" id="KW-0813">Transport</keyword>
<comment type="subcellular location">
    <subcellularLocation>
        <location evidence="1">Cell membrane</location>
        <topology evidence="1">Peripheral membrane protein</topology>
    </subcellularLocation>
    <subcellularLocation>
        <location evidence="2">Golgi apparatus membrane</location>
        <topology evidence="2">Peripheral membrane protein</topology>
    </subcellularLocation>
</comment>
<feature type="domain" description="CRAL-TRIO" evidence="7">
    <location>
        <begin position="151"/>
        <end position="325"/>
    </location>
</feature>
<feature type="region of interest" description="Disordered" evidence="6">
    <location>
        <begin position="1"/>
        <end position="23"/>
    </location>
</feature>
<comment type="caution">
    <text evidence="8">The sequence shown here is derived from an EMBL/GenBank/DDBJ whole genome shotgun (WGS) entry which is preliminary data.</text>
</comment>
<keyword evidence="3" id="KW-0653">Protein transport</keyword>
<dbReference type="PANTHER" id="PTHR45657">
    <property type="entry name" value="CRAL-TRIO DOMAIN-CONTAINING PROTEIN YKL091C-RELATED"/>
    <property type="match status" value="1"/>
</dbReference>
<dbReference type="AlphaFoldDB" id="A0A8T0I2Z8"/>
<evidence type="ECO:0000256" key="3">
    <source>
        <dbReference type="ARBA" id="ARBA00022927"/>
    </source>
</evidence>
<dbReference type="GO" id="GO:0005886">
    <property type="term" value="C:plasma membrane"/>
    <property type="evidence" value="ECO:0007669"/>
    <property type="project" value="UniProtKB-SubCell"/>
</dbReference>
<dbReference type="InterPro" id="IPR051026">
    <property type="entry name" value="PI/PC_transfer"/>
</dbReference>
<reference evidence="8" key="1">
    <citation type="submission" date="2020-06" db="EMBL/GenBank/DDBJ databases">
        <title>WGS assembly of Ceratodon purpureus strain R40.</title>
        <authorList>
            <person name="Carey S.B."/>
            <person name="Jenkins J."/>
            <person name="Shu S."/>
            <person name="Lovell J.T."/>
            <person name="Sreedasyam A."/>
            <person name="Maumus F."/>
            <person name="Tiley G.P."/>
            <person name="Fernandez-Pozo N."/>
            <person name="Barry K."/>
            <person name="Chen C."/>
            <person name="Wang M."/>
            <person name="Lipzen A."/>
            <person name="Daum C."/>
            <person name="Saski C.A."/>
            <person name="Payton A.C."/>
            <person name="Mcbreen J.C."/>
            <person name="Conrad R.E."/>
            <person name="Kollar L.M."/>
            <person name="Olsson S."/>
            <person name="Huttunen S."/>
            <person name="Landis J.B."/>
            <person name="Wickett N.J."/>
            <person name="Johnson M.G."/>
            <person name="Rensing S.A."/>
            <person name="Grimwood J."/>
            <person name="Schmutz J."/>
            <person name="Mcdaniel S.F."/>
        </authorList>
    </citation>
    <scope>NUCLEOTIDE SEQUENCE</scope>
    <source>
        <strain evidence="8">R40</strain>
    </source>
</reference>
<evidence type="ECO:0000256" key="5">
    <source>
        <dbReference type="SAM" id="Coils"/>
    </source>
</evidence>
<accession>A0A8T0I2Z8</accession>
<dbReference type="Gene3D" id="3.40.525.10">
    <property type="entry name" value="CRAL-TRIO lipid binding domain"/>
    <property type="match status" value="1"/>
</dbReference>
<dbReference type="InterPro" id="IPR011074">
    <property type="entry name" value="CRAL/TRIO_N_dom"/>
</dbReference>
<feature type="coiled-coil region" evidence="5">
    <location>
        <begin position="529"/>
        <end position="566"/>
    </location>
</feature>
<keyword evidence="5" id="KW-0175">Coiled coil</keyword>
<dbReference type="SMART" id="SM00516">
    <property type="entry name" value="SEC14"/>
    <property type="match status" value="1"/>
</dbReference>
<dbReference type="Pfam" id="PF00650">
    <property type="entry name" value="CRAL_TRIO"/>
    <property type="match status" value="1"/>
</dbReference>
<feature type="region of interest" description="Disordered" evidence="6">
    <location>
        <begin position="382"/>
        <end position="429"/>
    </location>
</feature>
<dbReference type="SUPFAM" id="SSF52087">
    <property type="entry name" value="CRAL/TRIO domain"/>
    <property type="match status" value="1"/>
</dbReference>
<evidence type="ECO:0000256" key="4">
    <source>
        <dbReference type="ARBA" id="ARBA00038020"/>
    </source>
</evidence>
<dbReference type="InterPro" id="IPR036273">
    <property type="entry name" value="CRAL/TRIO_N_dom_sf"/>
</dbReference>
<evidence type="ECO:0000256" key="2">
    <source>
        <dbReference type="ARBA" id="ARBA00004395"/>
    </source>
</evidence>
<dbReference type="SMART" id="SM01100">
    <property type="entry name" value="CRAL_TRIO_N"/>
    <property type="match status" value="1"/>
</dbReference>
<evidence type="ECO:0000256" key="6">
    <source>
        <dbReference type="SAM" id="MobiDB-lite"/>
    </source>
</evidence>
<dbReference type="InterPro" id="IPR001251">
    <property type="entry name" value="CRAL-TRIO_dom"/>
</dbReference>
<dbReference type="SUPFAM" id="SSF46938">
    <property type="entry name" value="CRAL/TRIO N-terminal domain"/>
    <property type="match status" value="1"/>
</dbReference>
<gene>
    <name evidence="8" type="ORF">KC19_5G148100</name>
</gene>